<keyword evidence="3" id="KW-1185">Reference proteome</keyword>
<evidence type="ECO:0000313" key="3">
    <source>
        <dbReference type="Proteomes" id="UP000004105"/>
    </source>
</evidence>
<comment type="caution">
    <text evidence="2">The sequence shown here is derived from an EMBL/GenBank/DDBJ whole genome shotgun (WGS) entry which is preliminary data.</text>
</comment>
<organism evidence="2 3">
    <name type="scientific">Neisseria bacilliformis ATCC BAA-1200</name>
    <dbReference type="NCBI Taxonomy" id="888742"/>
    <lineage>
        <taxon>Bacteria</taxon>
        <taxon>Pseudomonadati</taxon>
        <taxon>Pseudomonadota</taxon>
        <taxon>Betaproteobacteria</taxon>
        <taxon>Neisseriales</taxon>
        <taxon>Neisseriaceae</taxon>
        <taxon>Neisseria</taxon>
    </lineage>
</organism>
<accession>F2BFQ0</accession>
<feature type="compositionally biased region" description="Basic and acidic residues" evidence="1">
    <location>
        <begin position="50"/>
        <end position="59"/>
    </location>
</feature>
<feature type="region of interest" description="Disordered" evidence="1">
    <location>
        <begin position="1"/>
        <end position="59"/>
    </location>
</feature>
<dbReference type="AlphaFoldDB" id="F2BFQ0"/>
<proteinExistence type="predicted"/>
<name>F2BFQ0_9NEIS</name>
<protein>
    <submittedName>
        <fullName evidence="2">Uncharacterized protein</fullName>
    </submittedName>
</protein>
<dbReference type="Proteomes" id="UP000004105">
    <property type="component" value="Unassembled WGS sequence"/>
</dbReference>
<sequence>MAETGFADFQTAFPDTRGFQGRQSGLLKRPSENTSAPKRKTVFSETPSPGERKPPRTRP</sequence>
<evidence type="ECO:0000313" key="2">
    <source>
        <dbReference type="EMBL" id="EGF08249.1"/>
    </source>
</evidence>
<evidence type="ECO:0000256" key="1">
    <source>
        <dbReference type="SAM" id="MobiDB-lite"/>
    </source>
</evidence>
<gene>
    <name evidence="2" type="ORF">HMPREF9123_2557</name>
</gene>
<reference evidence="2 3" key="1">
    <citation type="submission" date="2011-02" db="EMBL/GenBank/DDBJ databases">
        <authorList>
            <person name="Muzny D."/>
            <person name="Qin X."/>
            <person name="Deng J."/>
            <person name="Jiang H."/>
            <person name="Liu Y."/>
            <person name="Qu J."/>
            <person name="Song X.-Z."/>
            <person name="Zhang L."/>
            <person name="Thornton R."/>
            <person name="Coyle M."/>
            <person name="Francisco L."/>
            <person name="Jackson L."/>
            <person name="Javaid M."/>
            <person name="Korchina V."/>
            <person name="Kovar C."/>
            <person name="Mata R."/>
            <person name="Mathew T."/>
            <person name="Ngo R."/>
            <person name="Nguyen L."/>
            <person name="Nguyen N."/>
            <person name="Okwuonu G."/>
            <person name="Ongeri F."/>
            <person name="Pham C."/>
            <person name="Simmons D."/>
            <person name="Wilczek-Boney K."/>
            <person name="Hale W."/>
            <person name="Jakkamsetti A."/>
            <person name="Pham P."/>
            <person name="Ruth R."/>
            <person name="San Lucas F."/>
            <person name="Warren J."/>
            <person name="Zhang J."/>
            <person name="Zhao Z."/>
            <person name="Zhou C."/>
            <person name="Zhu D."/>
            <person name="Lee S."/>
            <person name="Bess C."/>
            <person name="Blankenburg K."/>
            <person name="Forbes L."/>
            <person name="Fu Q."/>
            <person name="Gubbala S."/>
            <person name="Hirani K."/>
            <person name="Jayaseelan J.C."/>
            <person name="Lara F."/>
            <person name="Munidasa M."/>
            <person name="Palculict T."/>
            <person name="Patil S."/>
            <person name="Pu L.-L."/>
            <person name="Saada N."/>
            <person name="Tang L."/>
            <person name="Weissenberger G."/>
            <person name="Zhu Y."/>
            <person name="Hemphill L."/>
            <person name="Shang Y."/>
            <person name="Youmans B."/>
            <person name="Ayvaz T."/>
            <person name="Ross M."/>
            <person name="Santibanez J."/>
            <person name="Aqrawi P."/>
            <person name="Gross S."/>
            <person name="Joshi V."/>
            <person name="Fowler G."/>
            <person name="Nazareth L."/>
            <person name="Reid J."/>
            <person name="Worley K."/>
            <person name="Petrosino J."/>
            <person name="Highlander S."/>
            <person name="Gibbs R."/>
        </authorList>
    </citation>
    <scope>NUCLEOTIDE SEQUENCE [LARGE SCALE GENOMIC DNA]</scope>
    <source>
        <strain evidence="2 3">ATCC BAA-1200</strain>
    </source>
</reference>
<dbReference type="EMBL" id="AFAY01000051">
    <property type="protein sequence ID" value="EGF08249.1"/>
    <property type="molecule type" value="Genomic_DNA"/>
</dbReference>
<dbReference type="HOGENOM" id="CLU_2955774_0_0_4"/>